<dbReference type="InterPro" id="IPR004149">
    <property type="entry name" value="Znf_DNAligase_C4"/>
</dbReference>
<feature type="binding site" evidence="10">
    <location>
        <position position="322"/>
    </location>
    <ligand>
        <name>NAD(+)</name>
        <dbReference type="ChEBI" id="CHEBI:57540"/>
    </ligand>
</feature>
<dbReference type="Gene3D" id="3.40.50.10190">
    <property type="entry name" value="BRCT domain"/>
    <property type="match status" value="1"/>
</dbReference>
<evidence type="ECO:0000256" key="3">
    <source>
        <dbReference type="ARBA" id="ARBA00022723"/>
    </source>
</evidence>
<feature type="binding site" evidence="10">
    <location>
        <position position="443"/>
    </location>
    <ligand>
        <name>Zn(2+)</name>
        <dbReference type="ChEBI" id="CHEBI:29105"/>
    </ligand>
</feature>
<dbReference type="EC" id="6.5.1.2" evidence="10"/>
<dbReference type="SUPFAM" id="SSF52113">
    <property type="entry name" value="BRCT domain"/>
    <property type="match status" value="1"/>
</dbReference>
<dbReference type="Pfam" id="PF01653">
    <property type="entry name" value="DNA_ligase_aden"/>
    <property type="match status" value="1"/>
</dbReference>
<dbReference type="Gene3D" id="6.20.10.30">
    <property type="match status" value="1"/>
</dbReference>
<dbReference type="EMBL" id="JBHSQI010000003">
    <property type="protein sequence ID" value="MFC6153498.1"/>
    <property type="molecule type" value="Genomic_DNA"/>
</dbReference>
<dbReference type="SMART" id="SM00532">
    <property type="entry name" value="LIGANc"/>
    <property type="match status" value="1"/>
</dbReference>
<comment type="similarity">
    <text evidence="10">Belongs to the NAD-dependent DNA ligase family. LigA subfamily.</text>
</comment>
<keyword evidence="11" id="KW-0175">Coiled coil</keyword>
<feature type="binding site" evidence="10">
    <location>
        <begin position="112"/>
        <end position="113"/>
    </location>
    <ligand>
        <name>NAD(+)</name>
        <dbReference type="ChEBI" id="CHEBI:57540"/>
    </ligand>
</feature>
<keyword evidence="3 10" id="KW-0479">Metal-binding</keyword>
<dbReference type="InterPro" id="IPR012340">
    <property type="entry name" value="NA-bd_OB-fold"/>
</dbReference>
<evidence type="ECO:0000256" key="10">
    <source>
        <dbReference type="HAMAP-Rule" id="MF_01588"/>
    </source>
</evidence>
<keyword evidence="7 10" id="KW-0520">NAD</keyword>
<dbReference type="PANTHER" id="PTHR23389">
    <property type="entry name" value="CHROMOSOME TRANSMISSION FIDELITY FACTOR 18"/>
    <property type="match status" value="1"/>
</dbReference>
<dbReference type="Pfam" id="PF03120">
    <property type="entry name" value="OB_DNA_ligase"/>
    <property type="match status" value="1"/>
</dbReference>
<evidence type="ECO:0000313" key="13">
    <source>
        <dbReference type="EMBL" id="MFC6153498.1"/>
    </source>
</evidence>
<evidence type="ECO:0000256" key="8">
    <source>
        <dbReference type="ARBA" id="ARBA00023204"/>
    </source>
</evidence>
<dbReference type="InterPro" id="IPR036420">
    <property type="entry name" value="BRCT_dom_sf"/>
</dbReference>
<comment type="catalytic activity">
    <reaction evidence="9 10">
        <text>NAD(+) + (deoxyribonucleotide)n-3'-hydroxyl + 5'-phospho-(deoxyribonucleotide)m = (deoxyribonucleotide)n+m + AMP + beta-nicotinamide D-nucleotide.</text>
        <dbReference type="EC" id="6.5.1.2"/>
    </reaction>
</comment>
<dbReference type="Gene3D" id="1.10.287.610">
    <property type="entry name" value="Helix hairpin bin"/>
    <property type="match status" value="1"/>
</dbReference>
<keyword evidence="4 10" id="KW-0227">DNA damage</keyword>
<dbReference type="InterPro" id="IPR013839">
    <property type="entry name" value="DNAligase_adenylation"/>
</dbReference>
<dbReference type="InterPro" id="IPR004150">
    <property type="entry name" value="NAD_DNA_ligase_OB"/>
</dbReference>
<dbReference type="Gene3D" id="3.30.470.30">
    <property type="entry name" value="DNA ligase/mRNA capping enzyme"/>
    <property type="match status" value="1"/>
</dbReference>
<evidence type="ECO:0000256" key="7">
    <source>
        <dbReference type="ARBA" id="ARBA00023027"/>
    </source>
</evidence>
<feature type="binding site" evidence="10">
    <location>
        <position position="459"/>
    </location>
    <ligand>
        <name>Zn(2+)</name>
        <dbReference type="ChEBI" id="CHEBI:29105"/>
    </ligand>
</feature>
<dbReference type="HAMAP" id="MF_01588">
    <property type="entry name" value="DNA_ligase_A"/>
    <property type="match status" value="1"/>
</dbReference>
<evidence type="ECO:0000256" key="9">
    <source>
        <dbReference type="ARBA" id="ARBA00034005"/>
    </source>
</evidence>
<feature type="binding site" evidence="10">
    <location>
        <position position="166"/>
    </location>
    <ligand>
        <name>NAD(+)</name>
        <dbReference type="ChEBI" id="CHEBI:57540"/>
    </ligand>
</feature>
<dbReference type="NCBIfam" id="NF005932">
    <property type="entry name" value="PRK07956.1"/>
    <property type="match status" value="1"/>
</dbReference>
<organism evidence="13 14">
    <name type="scientific">Nocardioides yefusunii</name>
    <dbReference type="NCBI Taxonomy" id="2500546"/>
    <lineage>
        <taxon>Bacteria</taxon>
        <taxon>Bacillati</taxon>
        <taxon>Actinomycetota</taxon>
        <taxon>Actinomycetes</taxon>
        <taxon>Propionibacteriales</taxon>
        <taxon>Nocardioidaceae</taxon>
        <taxon>Nocardioides</taxon>
    </lineage>
</organism>
<reference evidence="14" key="1">
    <citation type="journal article" date="2019" name="Int. J. Syst. Evol. Microbiol.">
        <title>The Global Catalogue of Microorganisms (GCM) 10K type strain sequencing project: providing services to taxonomists for standard genome sequencing and annotation.</title>
        <authorList>
            <consortium name="The Broad Institute Genomics Platform"/>
            <consortium name="The Broad Institute Genome Sequencing Center for Infectious Disease"/>
            <person name="Wu L."/>
            <person name="Ma J."/>
        </authorList>
    </citation>
    <scope>NUCLEOTIDE SEQUENCE [LARGE SCALE GENOMIC DNA]</scope>
    <source>
        <strain evidence="14">DFY28</strain>
    </source>
</reference>
<evidence type="ECO:0000256" key="5">
    <source>
        <dbReference type="ARBA" id="ARBA00022833"/>
    </source>
</evidence>
<keyword evidence="8 10" id="KW-0234">DNA repair</keyword>
<name>A0ABW1QYN1_9ACTN</name>
<feature type="active site" description="N6-AMP-lysine intermediate" evidence="10">
    <location>
        <position position="145"/>
    </location>
</feature>
<keyword evidence="1 10" id="KW-0436">Ligase</keyword>
<dbReference type="SUPFAM" id="SSF50249">
    <property type="entry name" value="Nucleic acid-binding proteins"/>
    <property type="match status" value="1"/>
</dbReference>
<dbReference type="Proteomes" id="UP001596098">
    <property type="component" value="Unassembled WGS sequence"/>
</dbReference>
<dbReference type="InterPro" id="IPR018239">
    <property type="entry name" value="DNA_ligase_AS"/>
</dbReference>
<proteinExistence type="inferred from homology"/>
<comment type="function">
    <text evidence="10">DNA ligase that catalyzes the formation of phosphodiester linkages between 5'-phosphoryl and 3'-hydroxyl groups in double-stranded DNA using NAD as a coenzyme and as the energy source for the reaction. It is essential for DNA replication and repair of damaged DNA.</text>
</comment>
<keyword evidence="10" id="KW-0464">Manganese</keyword>
<dbReference type="SUPFAM" id="SSF47781">
    <property type="entry name" value="RuvA domain 2-like"/>
    <property type="match status" value="1"/>
</dbReference>
<dbReference type="Gene3D" id="2.40.50.140">
    <property type="entry name" value="Nucleic acid-binding proteins"/>
    <property type="match status" value="1"/>
</dbReference>
<feature type="binding site" evidence="10">
    <location>
        <position position="465"/>
    </location>
    <ligand>
        <name>Zn(2+)</name>
        <dbReference type="ChEBI" id="CHEBI:29105"/>
    </ligand>
</feature>
<dbReference type="InterPro" id="IPR013840">
    <property type="entry name" value="DNAligase_N"/>
</dbReference>
<comment type="cofactor">
    <cofactor evidence="10">
        <name>Mg(2+)</name>
        <dbReference type="ChEBI" id="CHEBI:18420"/>
    </cofactor>
    <cofactor evidence="10">
        <name>Mn(2+)</name>
        <dbReference type="ChEBI" id="CHEBI:29035"/>
    </cofactor>
</comment>
<feature type="binding site" evidence="10">
    <location>
        <position position="143"/>
    </location>
    <ligand>
        <name>NAD(+)</name>
        <dbReference type="ChEBI" id="CHEBI:57540"/>
    </ligand>
</feature>
<evidence type="ECO:0000256" key="1">
    <source>
        <dbReference type="ARBA" id="ARBA00022598"/>
    </source>
</evidence>
<evidence type="ECO:0000256" key="11">
    <source>
        <dbReference type="SAM" id="Coils"/>
    </source>
</evidence>
<dbReference type="RefSeq" id="WP_378528781.1">
    <property type="nucleotide sequence ID" value="NZ_CP034929.1"/>
</dbReference>
<feature type="binding site" evidence="10">
    <location>
        <position position="346"/>
    </location>
    <ligand>
        <name>NAD(+)</name>
        <dbReference type="ChEBI" id="CHEBI:57540"/>
    </ligand>
</feature>
<evidence type="ECO:0000256" key="2">
    <source>
        <dbReference type="ARBA" id="ARBA00022705"/>
    </source>
</evidence>
<dbReference type="InterPro" id="IPR001679">
    <property type="entry name" value="DNA_ligase"/>
</dbReference>
<dbReference type="PIRSF" id="PIRSF001604">
    <property type="entry name" value="LigA"/>
    <property type="match status" value="1"/>
</dbReference>
<dbReference type="GO" id="GO:0003911">
    <property type="term" value="F:DNA ligase (NAD+) activity"/>
    <property type="evidence" value="ECO:0007669"/>
    <property type="project" value="UniProtKB-EC"/>
</dbReference>
<protein>
    <recommendedName>
        <fullName evidence="10">DNA ligase</fullName>
        <ecNumber evidence="10">6.5.1.2</ecNumber>
    </recommendedName>
    <alternativeName>
        <fullName evidence="10">Polydeoxyribonucleotide synthase [NAD(+)]</fullName>
    </alternativeName>
</protein>
<evidence type="ECO:0000256" key="6">
    <source>
        <dbReference type="ARBA" id="ARBA00022842"/>
    </source>
</evidence>
<keyword evidence="5 10" id="KW-0862">Zinc</keyword>
<accession>A0ABW1QYN1</accession>
<feature type="coiled-coil region" evidence="11">
    <location>
        <begin position="57"/>
        <end position="84"/>
    </location>
</feature>
<feature type="binding site" evidence="10">
    <location>
        <begin position="61"/>
        <end position="65"/>
    </location>
    <ligand>
        <name>NAD(+)</name>
        <dbReference type="ChEBI" id="CHEBI:57540"/>
    </ligand>
</feature>
<dbReference type="CDD" id="cd00114">
    <property type="entry name" value="LIGANc"/>
    <property type="match status" value="1"/>
</dbReference>
<dbReference type="NCBIfam" id="TIGR00575">
    <property type="entry name" value="dnlj"/>
    <property type="match status" value="1"/>
</dbReference>
<evidence type="ECO:0000313" key="14">
    <source>
        <dbReference type="Proteomes" id="UP001596098"/>
    </source>
</evidence>
<sequence>MLKSSAPTGRMEPMQNADAEPAAALDPALVQQHEALVAQIRAADAEYYDTDVSERSSSITDAEYDALMRELKALEAEHPELQTADSPTQRVGGAPLTGGPFASYDHLQRMESLDNAFDDDELAAWYARVVKDSGIATPPLLCEVKVDGLAINLLYRDGRLERALTRGNGTTGDDVTANVLTIASIPEVLTGTVEHPVPAVVEVRGEVFMAKDTFRKVNAARVENGEDELANPRNAAAGGLRQKDPAKTAERHLDMVCHGMGFREGFEPASQSEAYAAFKAWGLPASTRATVVPDLAGVREFIAYYGENRAEVEHEIDGVVVKVDSVAVQRQLGSTSRAPRWAVAWKYPPEEVHTLLKSIEVNTGRTGRVTPYGVMEPVQVAGSTVEMATLHNFYEVKRKDVRPGDVIVLRKAGDVIPEILGPVLVEGQERPPEWVAPTHCPSCGTELVEKKAGDKDRRCPNHQSCPNQLVERVEHVGGRGAFDVEGLGWKAAKALLDAGVLVDEGDLFALTPDDLLRTSLFTRGPKKGEEGPQVTENGLKMLKSLEERKSVPLWRVIVALSIRHVGPTAARALAAEFGSLDAIRAADEETLAQTEGVGAIIAASVREWLTGEGAEWHVGILDKWAAAGVRTEDEQDESLPQTLAGLTIVATGSLENFSRDSVKEAIISRGGKASGSVSKKTDFVVLGANAGSKAAKAEELGLRTLDEAQFVTLLEGGPDALEA</sequence>
<dbReference type="Pfam" id="PF00533">
    <property type="entry name" value="BRCT"/>
    <property type="match status" value="1"/>
</dbReference>
<evidence type="ECO:0000256" key="4">
    <source>
        <dbReference type="ARBA" id="ARBA00022763"/>
    </source>
</evidence>
<evidence type="ECO:0000259" key="12">
    <source>
        <dbReference type="PROSITE" id="PS50172"/>
    </source>
</evidence>
<keyword evidence="6 10" id="KW-0460">Magnesium</keyword>
<dbReference type="Pfam" id="PF12826">
    <property type="entry name" value="HHH_2"/>
    <property type="match status" value="1"/>
</dbReference>
<dbReference type="CDD" id="cd17748">
    <property type="entry name" value="BRCT_DNA_ligase_like"/>
    <property type="match status" value="1"/>
</dbReference>
<keyword evidence="14" id="KW-1185">Reference proteome</keyword>
<dbReference type="Pfam" id="PF03119">
    <property type="entry name" value="DNA_ligase_ZBD"/>
    <property type="match status" value="1"/>
</dbReference>
<dbReference type="InterPro" id="IPR001357">
    <property type="entry name" value="BRCT_dom"/>
</dbReference>
<dbReference type="PROSITE" id="PS50172">
    <property type="entry name" value="BRCT"/>
    <property type="match status" value="1"/>
</dbReference>
<dbReference type="InterPro" id="IPR041663">
    <property type="entry name" value="DisA/LigA_HHH"/>
</dbReference>
<feature type="domain" description="BRCT" evidence="12">
    <location>
        <begin position="638"/>
        <end position="712"/>
    </location>
</feature>
<gene>
    <name evidence="10 13" type="primary">ligA</name>
    <name evidence="13" type="ORF">ACFPWU_07445</name>
</gene>
<keyword evidence="2 10" id="KW-0235">DNA replication</keyword>
<dbReference type="PROSITE" id="PS01055">
    <property type="entry name" value="DNA_LIGASE_N1"/>
    <property type="match status" value="1"/>
</dbReference>
<dbReference type="PANTHER" id="PTHR23389:SF9">
    <property type="entry name" value="DNA LIGASE"/>
    <property type="match status" value="1"/>
</dbReference>
<dbReference type="SUPFAM" id="SSF56091">
    <property type="entry name" value="DNA ligase/mRNA capping enzyme, catalytic domain"/>
    <property type="match status" value="1"/>
</dbReference>
<dbReference type="InterPro" id="IPR010994">
    <property type="entry name" value="RuvA_2-like"/>
</dbReference>
<dbReference type="Gene3D" id="1.10.150.20">
    <property type="entry name" value="5' to 3' exonuclease, C-terminal subdomain"/>
    <property type="match status" value="2"/>
</dbReference>
<comment type="caution">
    <text evidence="13">The sequence shown here is derived from an EMBL/GenBank/DDBJ whole genome shotgun (WGS) entry which is preliminary data.</text>
</comment>
<dbReference type="SMART" id="SM00292">
    <property type="entry name" value="BRCT"/>
    <property type="match status" value="1"/>
</dbReference>
<feature type="binding site" evidence="10">
    <location>
        <position position="206"/>
    </location>
    <ligand>
        <name>NAD(+)</name>
        <dbReference type="ChEBI" id="CHEBI:57540"/>
    </ligand>
</feature>
<feature type="binding site" evidence="10">
    <location>
        <position position="440"/>
    </location>
    <ligand>
        <name>Zn(2+)</name>
        <dbReference type="ChEBI" id="CHEBI:29105"/>
    </ligand>
</feature>